<evidence type="ECO:0000313" key="2">
    <source>
        <dbReference type="Proteomes" id="UP001473302"/>
    </source>
</evidence>
<dbReference type="Proteomes" id="UP001473302">
    <property type="component" value="Unassembled WGS sequence"/>
</dbReference>
<evidence type="ECO:0000313" key="1">
    <source>
        <dbReference type="EMBL" id="GAA5807463.1"/>
    </source>
</evidence>
<dbReference type="InterPro" id="IPR032675">
    <property type="entry name" value="LRR_dom_sf"/>
</dbReference>
<gene>
    <name evidence="1" type="ORF">MFLAVUS_000824</name>
</gene>
<protein>
    <submittedName>
        <fullName evidence="1">Uncharacterized protein</fullName>
    </submittedName>
</protein>
<sequence length="364" mass="42195">MMYSKILVEKETSKLVYLYFVALEYFNGDISIKVKQATLKTLLDDLSYFGQNVKTLKLRPYKHTSTGESKKFYWKNILRLCPNIISIRFLKNRYISLFLVDLQYSDLMLNDLKNIETEEFGPDSLDIQDLCLQVNIQYRETITSLQLCALKEEPTAIKYNGLVKLISQFPRLTCLKTDKVSEKNPLLRVDIKHLFEENPQLNDVELDSCAIFASSWKGTNTVQSMEHISLISLKITADTITTDVFQYLTTLLKRVKSLHLSVGEITADEAVLEEEFVAILCNLIACTSEMERVNIKYSYNGEDFNYNKGDNDDSSGDYSYYYGYPYDYEYDDSDYDEDGDDYEYTDITMGYRDCIDKSCNYCSD</sequence>
<name>A0ABP9YKS8_9FUNG</name>
<keyword evidence="2" id="KW-1185">Reference proteome</keyword>
<reference evidence="1 2" key="1">
    <citation type="submission" date="2024-04" db="EMBL/GenBank/DDBJ databases">
        <title>genome sequences of Mucor flavus KT1a and Helicostylum pulchrum KT1b strains isolated from the surface of a dry-aged beef.</title>
        <authorList>
            <person name="Toyotome T."/>
            <person name="Hosono M."/>
            <person name="Torimaru M."/>
            <person name="Fukuda K."/>
            <person name="Mikami N."/>
        </authorList>
    </citation>
    <scope>NUCLEOTIDE SEQUENCE [LARGE SCALE GENOMIC DNA]</scope>
    <source>
        <strain evidence="1 2">KT1a</strain>
    </source>
</reference>
<proteinExistence type="predicted"/>
<accession>A0ABP9YKS8</accession>
<comment type="caution">
    <text evidence="1">The sequence shown here is derived from an EMBL/GenBank/DDBJ whole genome shotgun (WGS) entry which is preliminary data.</text>
</comment>
<dbReference type="EMBL" id="BAABUK010000002">
    <property type="protein sequence ID" value="GAA5807463.1"/>
    <property type="molecule type" value="Genomic_DNA"/>
</dbReference>
<organism evidence="1 2">
    <name type="scientific">Mucor flavus</name>
    <dbReference type="NCBI Taxonomy" id="439312"/>
    <lineage>
        <taxon>Eukaryota</taxon>
        <taxon>Fungi</taxon>
        <taxon>Fungi incertae sedis</taxon>
        <taxon>Mucoromycota</taxon>
        <taxon>Mucoromycotina</taxon>
        <taxon>Mucoromycetes</taxon>
        <taxon>Mucorales</taxon>
        <taxon>Mucorineae</taxon>
        <taxon>Mucoraceae</taxon>
        <taxon>Mucor</taxon>
    </lineage>
</organism>
<dbReference type="Gene3D" id="3.80.10.10">
    <property type="entry name" value="Ribonuclease Inhibitor"/>
    <property type="match status" value="1"/>
</dbReference>